<comment type="similarity">
    <text evidence="3">Belongs to the N(4)/N(6)-methyltransferase family.</text>
</comment>
<comment type="caution">
    <text evidence="5">The sequence shown here is derived from an EMBL/GenBank/DDBJ whole genome shotgun (WGS) entry which is preliminary data.</text>
</comment>
<dbReference type="Proteomes" id="UP000239685">
    <property type="component" value="Unassembled WGS sequence"/>
</dbReference>
<keyword evidence="2 5" id="KW-0808">Transferase</keyword>
<feature type="domain" description="DNA methylase N-4/N-6" evidence="4">
    <location>
        <begin position="28"/>
        <end position="229"/>
    </location>
</feature>
<dbReference type="GO" id="GO:0005737">
    <property type="term" value="C:cytoplasm"/>
    <property type="evidence" value="ECO:0007669"/>
    <property type="project" value="TreeGrafter"/>
</dbReference>
<keyword evidence="1 5" id="KW-0489">Methyltransferase</keyword>
<accession>A0A855N7U4</accession>
<evidence type="ECO:0000313" key="5">
    <source>
        <dbReference type="EMBL" id="PPB72133.1"/>
    </source>
</evidence>
<dbReference type="InterPro" id="IPR001091">
    <property type="entry name" value="RM_Methyltransferase"/>
</dbReference>
<evidence type="ECO:0000256" key="3">
    <source>
        <dbReference type="RuleBase" id="RU362026"/>
    </source>
</evidence>
<proteinExistence type="inferred from homology"/>
<dbReference type="Pfam" id="PF01555">
    <property type="entry name" value="N6_N4_Mtase"/>
    <property type="match status" value="1"/>
</dbReference>
<protein>
    <recommendedName>
        <fullName evidence="3">Methyltransferase</fullName>
        <ecNumber evidence="3">2.1.1.-</ecNumber>
    </recommendedName>
</protein>
<gene>
    <name evidence="5" type="ORF">CDQ78_04145</name>
</gene>
<name>A0A855N7U4_CAMHY</name>
<evidence type="ECO:0000259" key="4">
    <source>
        <dbReference type="Pfam" id="PF01555"/>
    </source>
</evidence>
<reference evidence="5 6" key="1">
    <citation type="submission" date="2017-06" db="EMBL/GenBank/DDBJ databases">
        <title>Updating the genomic taxonomy and epidemiology of Campylobacter hyointestinalis; discovery in New Zealand farmed ruminants.</title>
        <authorList>
            <person name="Wilkinson D.A."/>
            <person name="Fayaz A."/>
            <person name="Biggs P.J."/>
            <person name="Midwinter A.C."/>
        </authorList>
    </citation>
    <scope>NUCLEOTIDE SEQUENCE [LARGE SCALE GENOMIC DNA]</scope>
    <source>
        <strain evidence="5 6">S1614a</strain>
    </source>
</reference>
<dbReference type="Gene3D" id="3.40.50.150">
    <property type="entry name" value="Vaccinia Virus protein VP39"/>
    <property type="match status" value="1"/>
</dbReference>
<dbReference type="AlphaFoldDB" id="A0A855N7U4"/>
<dbReference type="PRINTS" id="PR00508">
    <property type="entry name" value="S21N4MTFRASE"/>
</dbReference>
<evidence type="ECO:0000256" key="2">
    <source>
        <dbReference type="ARBA" id="ARBA00022679"/>
    </source>
</evidence>
<dbReference type="GO" id="GO:0003677">
    <property type="term" value="F:DNA binding"/>
    <property type="evidence" value="ECO:0007669"/>
    <property type="project" value="InterPro"/>
</dbReference>
<evidence type="ECO:0000256" key="1">
    <source>
        <dbReference type="ARBA" id="ARBA00022603"/>
    </source>
</evidence>
<dbReference type="EC" id="2.1.1.-" evidence="3"/>
<evidence type="ECO:0000313" key="6">
    <source>
        <dbReference type="Proteomes" id="UP000239685"/>
    </source>
</evidence>
<organism evidence="5 6">
    <name type="scientific">Campylobacter hyointestinalis subsp. hyointestinalis</name>
    <dbReference type="NCBI Taxonomy" id="91352"/>
    <lineage>
        <taxon>Bacteria</taxon>
        <taxon>Pseudomonadati</taxon>
        <taxon>Campylobacterota</taxon>
        <taxon>Epsilonproteobacteria</taxon>
        <taxon>Campylobacterales</taxon>
        <taxon>Campylobacteraceae</taxon>
        <taxon>Campylobacter</taxon>
    </lineage>
</organism>
<dbReference type="InterPro" id="IPR029063">
    <property type="entry name" value="SAM-dependent_MTases_sf"/>
</dbReference>
<dbReference type="RefSeq" id="WP_104064578.1">
    <property type="nucleotide sequence ID" value="NZ_NIQH01000009.1"/>
</dbReference>
<dbReference type="GO" id="GO:0032259">
    <property type="term" value="P:methylation"/>
    <property type="evidence" value="ECO:0007669"/>
    <property type="project" value="UniProtKB-KW"/>
</dbReference>
<dbReference type="PANTHER" id="PTHR13370">
    <property type="entry name" value="RNA METHYLASE-RELATED"/>
    <property type="match status" value="1"/>
</dbReference>
<dbReference type="InterPro" id="IPR002941">
    <property type="entry name" value="DNA_methylase_N4/N6"/>
</dbReference>
<sequence>MLKNENILFVNLDYKDLLKEMEREKILVDCILTDPPYCVSRKHQLGFSNMGRSGMDYGNWDYNFDQIKWICDCLPFLKQGGSIIIFNDWKNFSFIAEILEQNGCAIKDLLRWEKQNPMPRNVNSRYVGDCEFAIWAVKGKKKWTFNKPSEISYLKPVFKSGVVLGGKNRLHPTQKHLEIIKEILKIHTNENDLIFDPFSGSGTTAVAALALNRKFIGSEIEKEYYQKAKRRLYDCFATQLSWK</sequence>
<dbReference type="GO" id="GO:0008170">
    <property type="term" value="F:N-methyltransferase activity"/>
    <property type="evidence" value="ECO:0007669"/>
    <property type="project" value="InterPro"/>
</dbReference>
<dbReference type="EMBL" id="NIQP01000003">
    <property type="protein sequence ID" value="PPB72133.1"/>
    <property type="molecule type" value="Genomic_DNA"/>
</dbReference>
<dbReference type="PANTHER" id="PTHR13370:SF24">
    <property type="entry name" value="TYPE III RESTRICTION-MODIFICATION ENZYME STYLTI MOD SUBUNIT"/>
    <property type="match status" value="1"/>
</dbReference>
<dbReference type="SUPFAM" id="SSF53335">
    <property type="entry name" value="S-adenosyl-L-methionine-dependent methyltransferases"/>
    <property type="match status" value="1"/>
</dbReference>